<dbReference type="EMBL" id="JAAITT010000011">
    <property type="protein sequence ID" value="NSJ48944.1"/>
    <property type="molecule type" value="Genomic_DNA"/>
</dbReference>
<sequence>MLKTPMPVICTQDAGTGRQGQAAGQAAGTAGRRIEGGLYEDTGIG</sequence>
<accession>A0AAW5BXZ5</accession>
<dbReference type="Proteomes" id="UP000669239">
    <property type="component" value="Unassembled WGS sequence"/>
</dbReference>
<evidence type="ECO:0000313" key="4">
    <source>
        <dbReference type="Proteomes" id="UP001299608"/>
    </source>
</evidence>
<proteinExistence type="predicted"/>
<dbReference type="EMBL" id="JAKNGE010000049">
    <property type="protein sequence ID" value="MCG4749030.1"/>
    <property type="molecule type" value="Genomic_DNA"/>
</dbReference>
<dbReference type="AlphaFoldDB" id="A0AAW5BXZ5"/>
<evidence type="ECO:0000313" key="2">
    <source>
        <dbReference type="EMBL" id="NSJ48944.1"/>
    </source>
</evidence>
<gene>
    <name evidence="2" type="ORF">G5B36_09570</name>
    <name evidence="1" type="ORF">L0N08_26810</name>
</gene>
<reference evidence="1" key="3">
    <citation type="submission" date="2022-01" db="EMBL/GenBank/DDBJ databases">
        <title>Collection of gut derived symbiotic bacterial strains cultured from healthy donors.</title>
        <authorList>
            <person name="Lin H."/>
            <person name="Kohout C."/>
            <person name="Waligurski E."/>
            <person name="Pamer E.G."/>
        </authorList>
    </citation>
    <scope>NUCLEOTIDE SEQUENCE</scope>
    <source>
        <strain evidence="1">DFI.6.55</strain>
    </source>
</reference>
<reference evidence="2" key="2">
    <citation type="submission" date="2020-02" db="EMBL/GenBank/DDBJ databases">
        <authorList>
            <person name="Littmann E."/>
            <person name="Sorbara M."/>
        </authorList>
    </citation>
    <scope>NUCLEOTIDE SEQUENCE</scope>
    <source>
        <strain evidence="2">MSK.1.17</strain>
    </source>
</reference>
<evidence type="ECO:0000313" key="3">
    <source>
        <dbReference type="Proteomes" id="UP000669239"/>
    </source>
</evidence>
<dbReference type="RefSeq" id="WP_173906044.1">
    <property type="nucleotide sequence ID" value="NZ_CAXTHN010000035.1"/>
</dbReference>
<evidence type="ECO:0000313" key="1">
    <source>
        <dbReference type="EMBL" id="MCG4749030.1"/>
    </source>
</evidence>
<dbReference type="Proteomes" id="UP001299608">
    <property type="component" value="Unassembled WGS sequence"/>
</dbReference>
<protein>
    <submittedName>
        <fullName evidence="1">Uncharacterized protein</fullName>
    </submittedName>
</protein>
<keyword evidence="3" id="KW-1185">Reference proteome</keyword>
<organism evidence="1 4">
    <name type="scientific">Enterocloster aldenensis</name>
    <dbReference type="NCBI Taxonomy" id="358742"/>
    <lineage>
        <taxon>Bacteria</taxon>
        <taxon>Bacillati</taxon>
        <taxon>Bacillota</taxon>
        <taxon>Clostridia</taxon>
        <taxon>Lachnospirales</taxon>
        <taxon>Lachnospiraceae</taxon>
        <taxon>Enterocloster</taxon>
    </lineage>
</organism>
<reference evidence="2 3" key="1">
    <citation type="journal article" date="2020" name="Cell Host Microbe">
        <title>Functional and Genomic Variation between Human-Derived Isolates of Lachnospiraceae Reveals Inter- and Intra-Species Diversity.</title>
        <authorList>
            <person name="Sorbara M.T."/>
            <person name="Littmann E.R."/>
            <person name="Fontana E."/>
            <person name="Moody T.U."/>
            <person name="Kohout C.E."/>
            <person name="Gjonbalaj M."/>
            <person name="Eaton V."/>
            <person name="Seok R."/>
            <person name="Leiner I.M."/>
            <person name="Pamer E.G."/>
        </authorList>
    </citation>
    <scope>NUCLEOTIDE SEQUENCE [LARGE SCALE GENOMIC DNA]</scope>
    <source>
        <strain evidence="2 3">MSK.1.17</strain>
    </source>
</reference>
<name>A0AAW5BXZ5_9FIRM</name>
<comment type="caution">
    <text evidence="1">The sequence shown here is derived from an EMBL/GenBank/DDBJ whole genome shotgun (WGS) entry which is preliminary data.</text>
</comment>